<gene>
    <name evidence="1" type="ORF">C8D86_11186</name>
</gene>
<protein>
    <submittedName>
        <fullName evidence="1">Uncharacterized protein</fullName>
    </submittedName>
</protein>
<dbReference type="Proteomes" id="UP000254720">
    <property type="component" value="Unassembled WGS sequence"/>
</dbReference>
<name>A0A370GJ96_9COXI</name>
<evidence type="ECO:0000313" key="2">
    <source>
        <dbReference type="Proteomes" id="UP000254720"/>
    </source>
</evidence>
<organism evidence="1 2">
    <name type="scientific">Aquicella lusitana</name>
    <dbReference type="NCBI Taxonomy" id="254246"/>
    <lineage>
        <taxon>Bacteria</taxon>
        <taxon>Pseudomonadati</taxon>
        <taxon>Pseudomonadota</taxon>
        <taxon>Gammaproteobacteria</taxon>
        <taxon>Legionellales</taxon>
        <taxon>Coxiellaceae</taxon>
        <taxon>Aquicella</taxon>
    </lineage>
</organism>
<sequence length="58" mass="6929">MEHISQLRSSLNRHFKWKRSGIGIGKTIKSWSRQKKEGLIRGDWQGLSIYAKRRKKFD</sequence>
<keyword evidence="2" id="KW-1185">Reference proteome</keyword>
<dbReference type="AlphaFoldDB" id="A0A370GJ96"/>
<dbReference type="EMBL" id="QQAX01000011">
    <property type="protein sequence ID" value="RDI43430.1"/>
    <property type="molecule type" value="Genomic_DNA"/>
</dbReference>
<accession>A0A370GJ96</accession>
<comment type="caution">
    <text evidence="1">The sequence shown here is derived from an EMBL/GenBank/DDBJ whole genome shotgun (WGS) entry which is preliminary data.</text>
</comment>
<proteinExistence type="predicted"/>
<evidence type="ECO:0000313" key="1">
    <source>
        <dbReference type="EMBL" id="RDI43430.1"/>
    </source>
</evidence>
<reference evidence="1 2" key="1">
    <citation type="submission" date="2018-07" db="EMBL/GenBank/DDBJ databases">
        <title>Genomic Encyclopedia of Type Strains, Phase IV (KMG-IV): sequencing the most valuable type-strain genomes for metagenomic binning, comparative biology and taxonomic classification.</title>
        <authorList>
            <person name="Goeker M."/>
        </authorList>
    </citation>
    <scope>NUCLEOTIDE SEQUENCE [LARGE SCALE GENOMIC DNA]</scope>
    <source>
        <strain evidence="1 2">DSM 16500</strain>
    </source>
</reference>